<dbReference type="InterPro" id="IPR000719">
    <property type="entry name" value="Prot_kinase_dom"/>
</dbReference>
<dbReference type="GO" id="GO:0005524">
    <property type="term" value="F:ATP binding"/>
    <property type="evidence" value="ECO:0007669"/>
    <property type="project" value="InterPro"/>
</dbReference>
<keyword evidence="5" id="KW-1185">Reference proteome</keyword>
<dbReference type="InterPro" id="IPR011009">
    <property type="entry name" value="Kinase-like_dom_sf"/>
</dbReference>
<dbReference type="SUPFAM" id="SSF56112">
    <property type="entry name" value="Protein kinase-like (PK-like)"/>
    <property type="match status" value="1"/>
</dbReference>
<feature type="domain" description="Protein kinase" evidence="3">
    <location>
        <begin position="592"/>
        <end position="880"/>
    </location>
</feature>
<keyword evidence="2" id="KW-1133">Transmembrane helix</keyword>
<evidence type="ECO:0000259" key="3">
    <source>
        <dbReference type="PROSITE" id="PS50011"/>
    </source>
</evidence>
<evidence type="ECO:0000256" key="1">
    <source>
        <dbReference type="SAM" id="MobiDB-lite"/>
    </source>
</evidence>
<name>A0A0B7N002_9FUNG</name>
<reference evidence="4 5" key="1">
    <citation type="submission" date="2014-09" db="EMBL/GenBank/DDBJ databases">
        <authorList>
            <person name="Ellenberger Sabrina"/>
        </authorList>
    </citation>
    <scope>NUCLEOTIDE SEQUENCE [LARGE SCALE GENOMIC DNA]</scope>
    <source>
        <strain evidence="4 5">CBS 412.66</strain>
    </source>
</reference>
<dbReference type="SMART" id="SM00220">
    <property type="entry name" value="S_TKc"/>
    <property type="match status" value="1"/>
</dbReference>
<organism evidence="4 5">
    <name type="scientific">Parasitella parasitica</name>
    <dbReference type="NCBI Taxonomy" id="35722"/>
    <lineage>
        <taxon>Eukaryota</taxon>
        <taxon>Fungi</taxon>
        <taxon>Fungi incertae sedis</taxon>
        <taxon>Mucoromycota</taxon>
        <taxon>Mucoromycotina</taxon>
        <taxon>Mucoromycetes</taxon>
        <taxon>Mucorales</taxon>
        <taxon>Mucorineae</taxon>
        <taxon>Mucoraceae</taxon>
        <taxon>Parasitella</taxon>
    </lineage>
</organism>
<dbReference type="EMBL" id="LN720399">
    <property type="protein sequence ID" value="CEP08835.1"/>
    <property type="molecule type" value="Genomic_DNA"/>
</dbReference>
<dbReference type="OrthoDB" id="2289236at2759"/>
<keyword evidence="2" id="KW-0472">Membrane</keyword>
<dbReference type="STRING" id="35722.A0A0B7N002"/>
<dbReference type="PROSITE" id="PS50011">
    <property type="entry name" value="PROTEIN_KINASE_DOM"/>
    <property type="match status" value="1"/>
</dbReference>
<gene>
    <name evidence="4" type="primary">PARPA_02224.1 scaffold 3493</name>
</gene>
<feature type="transmembrane region" description="Helical" evidence="2">
    <location>
        <begin position="445"/>
        <end position="470"/>
    </location>
</feature>
<feature type="region of interest" description="Disordered" evidence="1">
    <location>
        <begin position="477"/>
        <end position="499"/>
    </location>
</feature>
<keyword evidence="2" id="KW-0812">Transmembrane</keyword>
<evidence type="ECO:0000313" key="5">
    <source>
        <dbReference type="Proteomes" id="UP000054107"/>
    </source>
</evidence>
<evidence type="ECO:0000313" key="4">
    <source>
        <dbReference type="EMBL" id="CEP08835.1"/>
    </source>
</evidence>
<proteinExistence type="predicted"/>
<evidence type="ECO:0000256" key="2">
    <source>
        <dbReference type="SAM" id="Phobius"/>
    </source>
</evidence>
<protein>
    <recommendedName>
        <fullName evidence="3">Protein kinase domain-containing protein</fullName>
    </recommendedName>
</protein>
<dbReference type="AlphaFoldDB" id="A0A0B7N002"/>
<accession>A0A0B7N002</accession>
<dbReference type="PANTHER" id="PTHR24362">
    <property type="entry name" value="SERINE/THREONINE-PROTEIN KINASE NEK"/>
    <property type="match status" value="1"/>
</dbReference>
<dbReference type="Gene3D" id="1.10.510.10">
    <property type="entry name" value="Transferase(Phosphotransferase) domain 1"/>
    <property type="match status" value="1"/>
</dbReference>
<sequence length="884" mass="98933">MSTNPAIATGIICSDYKNETDQFVFISKNNDFNSTVDYHLNVYYNSNKTMLRPVPLTKIKNYPNATGLHFGGLCSYADSQSSLYLNFEETTATNSTTTLIYQLELDNRTSLPLKFDKKALELFDATVSSFVYAAGANDTSNLAYISTSKTRQNSFNLINLDHPRRYSTKNISDLGLLAVGGTKSQSLYFIQKNAVDVYKLDTLQYSHSAIQTNMTLEGLRRGTTGHVFSNYNSTKEYISFYHPNTGQVDIFDIDSSLIKYVPASVTKKGYIDLNTTTASNSTMPSPTSPPPTATTSITIIQPSYASRLDERISKRSEIIGSPSKRSQMKEFSNKFYLKKGAANRSLHKRAVEYNDSNVQTSSDGAIQYHTSQVVPDNGEKLPEAVLLVPGSGSNGIYDYVLFSDSADSNLFTVRTESSRRQATTLVPTSTPTPVMGVPTSGASNLGAGAVAGIVISVLVFIAIIVGLLFYSKKRKDKGYSANGRGVQPEMSSLNGATPISIPPQDFTGAHYSGGVTVTRVDENQTNSSSILQASVSIPEEYHDDSRPDIRPLSYNQEIIDYAHLSNEELLQLEPDVLGPLFLFSGSYISSEDEKVTYLRDGYAIRTFDAKNNIKHTVHYFSASHLDTFVRSVYAADVVSQRPSQDNVFSKRHSLVSPSYVIKSNRAIVLSSPTPQNQYQYIWITSPMIPEHSLHHLLFQKSKWTFIDYNNSDYKIWSIYSILKSVESMHSHKLAHLAIDLRAFYFDHEMKATDWRLGNLGYTRSKIKPRGDITFPSVDTQFTAPEVIQRKAEIHMELVDIWSLGCVIYTVATGGLLLFEDAFEVERLSVFHTDMKQHLKNKIRQNIESDVFQNILDMMLQVDPSDRKSIKDVLDYWDSVYNMEE</sequence>
<dbReference type="PANTHER" id="PTHR24362:SF309">
    <property type="entry name" value="PROTEIN KINASE DOMAIN-CONTAINING PROTEIN"/>
    <property type="match status" value="1"/>
</dbReference>
<dbReference type="Pfam" id="PF00069">
    <property type="entry name" value="Pkinase"/>
    <property type="match status" value="1"/>
</dbReference>
<dbReference type="Proteomes" id="UP000054107">
    <property type="component" value="Unassembled WGS sequence"/>
</dbReference>
<dbReference type="GO" id="GO:0004672">
    <property type="term" value="F:protein kinase activity"/>
    <property type="evidence" value="ECO:0007669"/>
    <property type="project" value="InterPro"/>
</dbReference>